<dbReference type="InterPro" id="IPR012337">
    <property type="entry name" value="RNaseH-like_sf"/>
</dbReference>
<dbReference type="InterPro" id="IPR053151">
    <property type="entry name" value="RNase_H-like"/>
</dbReference>
<comment type="caution">
    <text evidence="2">The sequence shown here is derived from an EMBL/GenBank/DDBJ whole genome shotgun (WGS) entry which is preliminary data.</text>
</comment>
<dbReference type="InterPro" id="IPR036397">
    <property type="entry name" value="RNaseH_sf"/>
</dbReference>
<name>A0AAV0KFE2_9ROSI</name>
<organism evidence="2 3">
    <name type="scientific">Linum tenue</name>
    <dbReference type="NCBI Taxonomy" id="586396"/>
    <lineage>
        <taxon>Eukaryota</taxon>
        <taxon>Viridiplantae</taxon>
        <taxon>Streptophyta</taxon>
        <taxon>Embryophyta</taxon>
        <taxon>Tracheophyta</taxon>
        <taxon>Spermatophyta</taxon>
        <taxon>Magnoliopsida</taxon>
        <taxon>eudicotyledons</taxon>
        <taxon>Gunneridae</taxon>
        <taxon>Pentapetalae</taxon>
        <taxon>rosids</taxon>
        <taxon>fabids</taxon>
        <taxon>Malpighiales</taxon>
        <taxon>Linaceae</taxon>
        <taxon>Linum</taxon>
    </lineage>
</organism>
<dbReference type="PANTHER" id="PTHR47723">
    <property type="entry name" value="OS05G0353850 PROTEIN"/>
    <property type="match status" value="1"/>
</dbReference>
<dbReference type="EMBL" id="CAMGYJ010000005">
    <property type="protein sequence ID" value="CAI0420751.1"/>
    <property type="molecule type" value="Genomic_DNA"/>
</dbReference>
<evidence type="ECO:0000313" key="3">
    <source>
        <dbReference type="Proteomes" id="UP001154282"/>
    </source>
</evidence>
<dbReference type="AlphaFoldDB" id="A0AAV0KFE2"/>
<dbReference type="InterPro" id="IPR002156">
    <property type="entry name" value="RNaseH_domain"/>
</dbReference>
<protein>
    <recommendedName>
        <fullName evidence="1">RNase H type-1 domain-containing protein</fullName>
    </recommendedName>
</protein>
<dbReference type="GO" id="GO:0003676">
    <property type="term" value="F:nucleic acid binding"/>
    <property type="evidence" value="ECO:0007669"/>
    <property type="project" value="InterPro"/>
</dbReference>
<dbReference type="PANTHER" id="PTHR47723:SF13">
    <property type="entry name" value="PUTATIVE-RELATED"/>
    <property type="match status" value="1"/>
</dbReference>
<dbReference type="CDD" id="cd06222">
    <property type="entry name" value="RNase_H_like"/>
    <property type="match status" value="1"/>
</dbReference>
<evidence type="ECO:0000313" key="2">
    <source>
        <dbReference type="EMBL" id="CAI0420751.1"/>
    </source>
</evidence>
<gene>
    <name evidence="2" type="ORF">LITE_LOCUS18473</name>
</gene>
<dbReference type="InterPro" id="IPR044730">
    <property type="entry name" value="RNase_H-like_dom_plant"/>
</dbReference>
<dbReference type="Gene3D" id="3.30.420.10">
    <property type="entry name" value="Ribonuclease H-like superfamily/Ribonuclease H"/>
    <property type="match status" value="1"/>
</dbReference>
<feature type="domain" description="RNase H type-1" evidence="1">
    <location>
        <begin position="4"/>
        <end position="133"/>
    </location>
</feature>
<dbReference type="GO" id="GO:0004523">
    <property type="term" value="F:RNA-DNA hybrid ribonuclease activity"/>
    <property type="evidence" value="ECO:0007669"/>
    <property type="project" value="InterPro"/>
</dbReference>
<dbReference type="Proteomes" id="UP001154282">
    <property type="component" value="Unassembled WGS sequence"/>
</dbReference>
<dbReference type="SUPFAM" id="SSF53098">
    <property type="entry name" value="Ribonuclease H-like"/>
    <property type="match status" value="1"/>
</dbReference>
<keyword evidence="3" id="KW-1185">Reference proteome</keyword>
<reference evidence="2" key="1">
    <citation type="submission" date="2022-08" db="EMBL/GenBank/DDBJ databases">
        <authorList>
            <person name="Gutierrez-Valencia J."/>
        </authorList>
    </citation>
    <scope>NUCLEOTIDE SEQUENCE</scope>
</reference>
<proteinExistence type="predicted"/>
<evidence type="ECO:0000259" key="1">
    <source>
        <dbReference type="PROSITE" id="PS50879"/>
    </source>
</evidence>
<dbReference type="PROSITE" id="PS50879">
    <property type="entry name" value="RNASE_H_1"/>
    <property type="match status" value="1"/>
</dbReference>
<dbReference type="Pfam" id="PF13456">
    <property type="entry name" value="RVT_3"/>
    <property type="match status" value="1"/>
</dbReference>
<accession>A0AAV0KFE2</accession>
<sequence>MPWTKTGLFTYSDGSVIPESGHAAAGGLIRYHTGCCLAAFASNLGICSITRAELRGAVEGLQLAWDRGYRRVRVELDSHCAVQLLHNQSTDHHHAAVIERFHELCARDWEVMCYQIYREGNRCTDFLASRGHSLPLGTHLVPEFDPGLCHFSMYDCQGLSVPRLVVNES</sequence>